<feature type="domain" description="Carrier" evidence="1">
    <location>
        <begin position="1"/>
        <end position="39"/>
    </location>
</feature>
<sequence length="42" mass="4877">MTMVIRRRLEKRFGHKLPATPLWHQPTVVAISEHVAELLSAR</sequence>
<protein>
    <submittedName>
        <fullName evidence="2">Acyl carrier protein</fullName>
    </submittedName>
</protein>
<reference evidence="2 3" key="1">
    <citation type="submission" date="2021-06" db="EMBL/GenBank/DDBJ databases">
        <authorList>
            <person name="Pan X."/>
        </authorList>
    </citation>
    <scope>NUCLEOTIDE SEQUENCE [LARGE SCALE GENOMIC DNA]</scope>
    <source>
        <strain evidence="2 3">4503</strain>
    </source>
</reference>
<proteinExistence type="predicted"/>
<dbReference type="InterPro" id="IPR009081">
    <property type="entry name" value="PP-bd_ACP"/>
</dbReference>
<dbReference type="Proteomes" id="UP000720508">
    <property type="component" value="Unassembled WGS sequence"/>
</dbReference>
<evidence type="ECO:0000259" key="1">
    <source>
        <dbReference type="PROSITE" id="PS50075"/>
    </source>
</evidence>
<dbReference type="Pfam" id="PF00550">
    <property type="entry name" value="PP-binding"/>
    <property type="match status" value="1"/>
</dbReference>
<organism evidence="2 3">
    <name type="scientific">Streptomyces niphimycinicus</name>
    <dbReference type="NCBI Taxonomy" id="2842201"/>
    <lineage>
        <taxon>Bacteria</taxon>
        <taxon>Bacillati</taxon>
        <taxon>Actinomycetota</taxon>
        <taxon>Actinomycetes</taxon>
        <taxon>Kitasatosporales</taxon>
        <taxon>Streptomycetaceae</taxon>
        <taxon>Streptomyces</taxon>
    </lineage>
</organism>
<accession>A0ABS6C8J5</accession>
<dbReference type="EMBL" id="JAHLEM010000028">
    <property type="protein sequence ID" value="MBU3863213.1"/>
    <property type="molecule type" value="Genomic_DNA"/>
</dbReference>
<name>A0ABS6C8J5_9ACTN</name>
<keyword evidence="3" id="KW-1185">Reference proteome</keyword>
<evidence type="ECO:0000313" key="3">
    <source>
        <dbReference type="Proteomes" id="UP000720508"/>
    </source>
</evidence>
<comment type="caution">
    <text evidence="2">The sequence shown here is derived from an EMBL/GenBank/DDBJ whole genome shotgun (WGS) entry which is preliminary data.</text>
</comment>
<dbReference type="PROSITE" id="PS50075">
    <property type="entry name" value="CARRIER"/>
    <property type="match status" value="1"/>
</dbReference>
<gene>
    <name evidence="2" type="ORF">KN815_03595</name>
</gene>
<evidence type="ECO:0000313" key="2">
    <source>
        <dbReference type="EMBL" id="MBU3863213.1"/>
    </source>
</evidence>